<dbReference type="Pfam" id="PF07727">
    <property type="entry name" value="RVT_2"/>
    <property type="match status" value="1"/>
</dbReference>
<sequence>MDQLEGFTSIEKEQKVCLLQRSIYGLKQASRSWNMHFDEVIRCYNLEDEWEPGCVPGALCGWYLAH</sequence>
<feature type="domain" description="Reverse transcriptase Ty1/copia-type" evidence="1">
    <location>
        <begin position="3"/>
        <end position="47"/>
    </location>
</feature>
<evidence type="ECO:0000259" key="1">
    <source>
        <dbReference type="Pfam" id="PF07727"/>
    </source>
</evidence>
<comment type="caution">
    <text evidence="2">The sequence shown here is derived from an EMBL/GenBank/DDBJ whole genome shotgun (WGS) entry which is preliminary data.</text>
</comment>
<dbReference type="InterPro" id="IPR013103">
    <property type="entry name" value="RVT_2"/>
</dbReference>
<evidence type="ECO:0000313" key="2">
    <source>
        <dbReference type="EMBL" id="KAL0319553.1"/>
    </source>
</evidence>
<dbReference type="AlphaFoldDB" id="A0AAW2LMT0"/>
<protein>
    <recommendedName>
        <fullName evidence="1">Reverse transcriptase Ty1/copia-type domain-containing protein</fullName>
    </recommendedName>
</protein>
<accession>A0AAW2LMT0</accession>
<name>A0AAW2LMT0_SESRA</name>
<dbReference type="EMBL" id="JACGWJ010000024">
    <property type="protein sequence ID" value="KAL0319553.1"/>
    <property type="molecule type" value="Genomic_DNA"/>
</dbReference>
<proteinExistence type="predicted"/>
<organism evidence="2">
    <name type="scientific">Sesamum radiatum</name>
    <name type="common">Black benniseed</name>
    <dbReference type="NCBI Taxonomy" id="300843"/>
    <lineage>
        <taxon>Eukaryota</taxon>
        <taxon>Viridiplantae</taxon>
        <taxon>Streptophyta</taxon>
        <taxon>Embryophyta</taxon>
        <taxon>Tracheophyta</taxon>
        <taxon>Spermatophyta</taxon>
        <taxon>Magnoliopsida</taxon>
        <taxon>eudicotyledons</taxon>
        <taxon>Gunneridae</taxon>
        <taxon>Pentapetalae</taxon>
        <taxon>asterids</taxon>
        <taxon>lamiids</taxon>
        <taxon>Lamiales</taxon>
        <taxon>Pedaliaceae</taxon>
        <taxon>Sesamum</taxon>
    </lineage>
</organism>
<reference evidence="2" key="1">
    <citation type="submission" date="2020-06" db="EMBL/GenBank/DDBJ databases">
        <authorList>
            <person name="Li T."/>
            <person name="Hu X."/>
            <person name="Zhang T."/>
            <person name="Song X."/>
            <person name="Zhang H."/>
            <person name="Dai N."/>
            <person name="Sheng W."/>
            <person name="Hou X."/>
            <person name="Wei L."/>
        </authorList>
    </citation>
    <scope>NUCLEOTIDE SEQUENCE</scope>
    <source>
        <strain evidence="2">G02</strain>
        <tissue evidence="2">Leaf</tissue>
    </source>
</reference>
<gene>
    <name evidence="2" type="ORF">Sradi_5216800</name>
</gene>
<reference evidence="2" key="2">
    <citation type="journal article" date="2024" name="Plant">
        <title>Genomic evolution and insights into agronomic trait innovations of Sesamum species.</title>
        <authorList>
            <person name="Miao H."/>
            <person name="Wang L."/>
            <person name="Qu L."/>
            <person name="Liu H."/>
            <person name="Sun Y."/>
            <person name="Le M."/>
            <person name="Wang Q."/>
            <person name="Wei S."/>
            <person name="Zheng Y."/>
            <person name="Lin W."/>
            <person name="Duan Y."/>
            <person name="Cao H."/>
            <person name="Xiong S."/>
            <person name="Wang X."/>
            <person name="Wei L."/>
            <person name="Li C."/>
            <person name="Ma Q."/>
            <person name="Ju M."/>
            <person name="Zhao R."/>
            <person name="Li G."/>
            <person name="Mu C."/>
            <person name="Tian Q."/>
            <person name="Mei H."/>
            <person name="Zhang T."/>
            <person name="Gao T."/>
            <person name="Zhang H."/>
        </authorList>
    </citation>
    <scope>NUCLEOTIDE SEQUENCE</scope>
    <source>
        <strain evidence="2">G02</strain>
    </source>
</reference>